<organism evidence="2">
    <name type="scientific">viral metagenome</name>
    <dbReference type="NCBI Taxonomy" id="1070528"/>
    <lineage>
        <taxon>unclassified sequences</taxon>
        <taxon>metagenomes</taxon>
        <taxon>organismal metagenomes</taxon>
    </lineage>
</organism>
<feature type="transmembrane region" description="Helical" evidence="1">
    <location>
        <begin position="36"/>
        <end position="55"/>
    </location>
</feature>
<feature type="transmembrane region" description="Helical" evidence="1">
    <location>
        <begin position="117"/>
        <end position="134"/>
    </location>
</feature>
<proteinExistence type="predicted"/>
<keyword evidence="1" id="KW-1133">Transmembrane helix</keyword>
<evidence type="ECO:0000313" key="2">
    <source>
        <dbReference type="EMBL" id="QHU20042.1"/>
    </source>
</evidence>
<reference evidence="2" key="1">
    <citation type="journal article" date="2020" name="Nature">
        <title>Giant virus diversity and host interactions through global metagenomics.</title>
        <authorList>
            <person name="Schulz F."/>
            <person name="Roux S."/>
            <person name="Paez-Espino D."/>
            <person name="Jungbluth S."/>
            <person name="Walsh D.A."/>
            <person name="Denef V.J."/>
            <person name="McMahon K.D."/>
            <person name="Konstantinidis K.T."/>
            <person name="Eloe-Fadrosh E.A."/>
            <person name="Kyrpides N.C."/>
            <person name="Woyke T."/>
        </authorList>
    </citation>
    <scope>NUCLEOTIDE SEQUENCE</scope>
    <source>
        <strain evidence="2">GVMAG-S-3300013014-136</strain>
    </source>
</reference>
<dbReference type="EMBL" id="MN740961">
    <property type="protein sequence ID" value="QHU20042.1"/>
    <property type="molecule type" value="Genomic_DNA"/>
</dbReference>
<dbReference type="AlphaFoldDB" id="A0A6C0KPZ4"/>
<keyword evidence="1" id="KW-0472">Membrane</keyword>
<protein>
    <submittedName>
        <fullName evidence="2">Uncharacterized protein</fullName>
    </submittedName>
</protein>
<accession>A0A6C0KPZ4</accession>
<keyword evidence="1" id="KW-0812">Transmembrane</keyword>
<feature type="transmembrane region" description="Helical" evidence="1">
    <location>
        <begin position="7"/>
        <end position="24"/>
    </location>
</feature>
<name>A0A6C0KPZ4_9ZZZZ</name>
<evidence type="ECO:0000256" key="1">
    <source>
        <dbReference type="SAM" id="Phobius"/>
    </source>
</evidence>
<sequence>MYWTKELQIDIASCLILGVIFFIVDISSFNYKNKSVYPILLLHHILNIFAQFGFLARDKNVLIIYIFTPLLVILHWATNGNKCFLTEMVNKACGTHERFRDIWYLLGFKNLKHYTELHYGYLFVAWIIAVIRYIKLS</sequence>
<feature type="transmembrane region" description="Helical" evidence="1">
    <location>
        <begin position="62"/>
        <end position="78"/>
    </location>
</feature>